<reference evidence="1 2" key="1">
    <citation type="submission" date="2019-01" db="EMBL/GenBank/DDBJ databases">
        <title>Nocardioides guangzhouensis sp. nov., an actinobacterium isolated from soil.</title>
        <authorList>
            <person name="Fu Y."/>
            <person name="Cai Y."/>
            <person name="Lin Z."/>
            <person name="Chen P."/>
        </authorList>
    </citation>
    <scope>NUCLEOTIDE SEQUENCE [LARGE SCALE GENOMIC DNA]</scope>
    <source>
        <strain evidence="1 2">130</strain>
    </source>
</reference>
<keyword evidence="2" id="KW-1185">Reference proteome</keyword>
<dbReference type="EMBL" id="SDKM01000036">
    <property type="protein sequence ID" value="RYP83167.1"/>
    <property type="molecule type" value="Genomic_DNA"/>
</dbReference>
<dbReference type="AlphaFoldDB" id="A0A4Q4Z5W0"/>
<dbReference type="RefSeq" id="WP_134719904.1">
    <property type="nucleotide sequence ID" value="NZ_SDKM01000036.1"/>
</dbReference>
<name>A0A4Q4Z5W0_9ACTN</name>
<evidence type="ECO:0000313" key="1">
    <source>
        <dbReference type="EMBL" id="RYP83167.1"/>
    </source>
</evidence>
<comment type="caution">
    <text evidence="1">The sequence shown here is derived from an EMBL/GenBank/DDBJ whole genome shotgun (WGS) entry which is preliminary data.</text>
</comment>
<proteinExistence type="predicted"/>
<dbReference type="Proteomes" id="UP000295198">
    <property type="component" value="Unassembled WGS sequence"/>
</dbReference>
<sequence>MTVDDIRNREGERDFDVRWPWGRVHLPHGLTAVLRVKDEARNLPWVLPPLLGVVDRAVLVDNGSIDGTPDLARTIADHHGLGHRLDVTSYPFPVSRCGAEHLATPANSVHSLVHYYNWSFSHARTAYSLKWDGDMVLTAEGAAMIGDLLWQIESEPTVVVFQHHPLYVESERVGYFDVQLVNTEPWIHPMGPEFTYVKGFDWEVRRHSDEIRKITLPQGLCFELKWLDADEFSHWTTTDAFDPSRTPRKVRELEVFSCLREGRHAELEGVVRIEAPEGVHIVDHVARTWLPSAERPLRS</sequence>
<dbReference type="OrthoDB" id="4917821at2"/>
<dbReference type="SUPFAM" id="SSF53448">
    <property type="entry name" value="Nucleotide-diphospho-sugar transferases"/>
    <property type="match status" value="1"/>
</dbReference>
<accession>A0A4Q4Z5W0</accession>
<evidence type="ECO:0000313" key="2">
    <source>
        <dbReference type="Proteomes" id="UP000295198"/>
    </source>
</evidence>
<organism evidence="1 2">
    <name type="scientific">Nocardioides guangzhouensis</name>
    <dbReference type="NCBI Taxonomy" id="2497878"/>
    <lineage>
        <taxon>Bacteria</taxon>
        <taxon>Bacillati</taxon>
        <taxon>Actinomycetota</taxon>
        <taxon>Actinomycetes</taxon>
        <taxon>Propionibacteriales</taxon>
        <taxon>Nocardioidaceae</taxon>
        <taxon>Nocardioides</taxon>
    </lineage>
</organism>
<dbReference type="InterPro" id="IPR029044">
    <property type="entry name" value="Nucleotide-diphossugar_trans"/>
</dbReference>
<protein>
    <recommendedName>
        <fullName evidence="3">Glycosyltransferase family 2 protein</fullName>
    </recommendedName>
</protein>
<gene>
    <name evidence="1" type="ORF">EKO23_19745</name>
</gene>
<evidence type="ECO:0008006" key="3">
    <source>
        <dbReference type="Google" id="ProtNLM"/>
    </source>
</evidence>